<protein>
    <submittedName>
        <fullName evidence="2">DUF3667 domain-containing protein</fullName>
    </submittedName>
</protein>
<evidence type="ECO:0000313" key="3">
    <source>
        <dbReference type="Proteomes" id="UP000262802"/>
    </source>
</evidence>
<dbReference type="InterPro" id="IPR022134">
    <property type="entry name" value="DUF3667"/>
</dbReference>
<feature type="transmembrane region" description="Helical" evidence="1">
    <location>
        <begin position="249"/>
        <end position="270"/>
    </location>
</feature>
<feature type="transmembrane region" description="Helical" evidence="1">
    <location>
        <begin position="90"/>
        <end position="108"/>
    </location>
</feature>
<dbReference type="Pfam" id="PF12412">
    <property type="entry name" value="DUF3667"/>
    <property type="match status" value="1"/>
</dbReference>
<feature type="transmembrane region" description="Helical" evidence="1">
    <location>
        <begin position="282"/>
        <end position="303"/>
    </location>
</feature>
<keyword evidence="3" id="KW-1185">Reference proteome</keyword>
<proteinExistence type="predicted"/>
<gene>
    <name evidence="2" type="ORF">D3Y59_14560</name>
</gene>
<accession>A0A3B7R432</accession>
<dbReference type="AlphaFoldDB" id="A0A3B7R432"/>
<dbReference type="RefSeq" id="WP_119445704.1">
    <property type="nucleotide sequence ID" value="NZ_CP032317.1"/>
</dbReference>
<feature type="transmembrane region" description="Helical" evidence="1">
    <location>
        <begin position="315"/>
        <end position="339"/>
    </location>
</feature>
<dbReference type="OrthoDB" id="7446256at2"/>
<organism evidence="2 3">
    <name type="scientific">Hymenobacter oligotrophus</name>
    <dbReference type="NCBI Taxonomy" id="2319843"/>
    <lineage>
        <taxon>Bacteria</taxon>
        <taxon>Pseudomonadati</taxon>
        <taxon>Bacteroidota</taxon>
        <taxon>Cytophagia</taxon>
        <taxon>Cytophagales</taxon>
        <taxon>Hymenobacteraceae</taxon>
        <taxon>Hymenobacter</taxon>
    </lineage>
</organism>
<dbReference type="Proteomes" id="UP000262802">
    <property type="component" value="Chromosome"/>
</dbReference>
<keyword evidence="1" id="KW-0472">Membrane</keyword>
<sequence>MAHTPHRLPTCANCGYDFVAAGGPNSFCPSCGQENHDLNISFGHLVEETLEGLFHFDSKFFRTLGLLLFRPGRLTRKFNLGHRVAYVPPIRLYVFVSFVFFLLVGLLMGHDERRLVDTTAQASEAASAALDSTRAAVVKARPNLDASLLMRAASSPDSIEVGRVRFGTAELERYARNPSPARTDSLIRSKGATPTFWNRLALRQWARVRESTVDQVRQRITKNASVSMFVLMPLFALLLKGVYARRKRLYINHLVFSLHLHCFLFVLVLAGMLWTEFVRNDWFDVVLTLAPPLYLVLALHHVYEQGWAKTIAKALVVSVVYLLIISFVLLSVLLLSLALL</sequence>
<feature type="transmembrane region" description="Helical" evidence="1">
    <location>
        <begin position="224"/>
        <end position="243"/>
    </location>
</feature>
<evidence type="ECO:0000313" key="2">
    <source>
        <dbReference type="EMBL" id="AYA38153.1"/>
    </source>
</evidence>
<keyword evidence="1" id="KW-1133">Transmembrane helix</keyword>
<reference evidence="2 3" key="1">
    <citation type="submission" date="2018-09" db="EMBL/GenBank/DDBJ databases">
        <title>Hymenobacter medium sp. nov., isolated from R2A medium.</title>
        <authorList>
            <person name="Yingchao G."/>
        </authorList>
    </citation>
    <scope>NUCLEOTIDE SEQUENCE [LARGE SCALE GENOMIC DNA]</scope>
    <source>
        <strain evidence="3">sh-6</strain>
    </source>
</reference>
<evidence type="ECO:0000256" key="1">
    <source>
        <dbReference type="SAM" id="Phobius"/>
    </source>
</evidence>
<dbReference type="EMBL" id="CP032317">
    <property type="protein sequence ID" value="AYA38153.1"/>
    <property type="molecule type" value="Genomic_DNA"/>
</dbReference>
<keyword evidence="1" id="KW-0812">Transmembrane</keyword>
<name>A0A3B7R432_9BACT</name>
<dbReference type="KEGG" id="hyh:D3Y59_14560"/>